<accession>A0ABX7WFF4</accession>
<evidence type="ECO:0000313" key="1">
    <source>
        <dbReference type="EMBL" id="QTP59138.1"/>
    </source>
</evidence>
<sequence>MIHHLKAFSPFQEDFHSPGDRSTTTANLLRPDASRLDDLHSEIDDVMSRQQEALADLKRMQDTSSLFLDMREEILSEVAATVAALREGLPTFPFLPRHDADEDDASEERHVETVTLGDTNEDVTYDDMGDAALALSLSADARDEEYHGVFRFDGGGPATIDTFLSEDPNPDYESPNGTFHLPNSGSVSLFVAKETGFGGTVHANSAKTLEVDAPGWYSGSKLYGASLTEATFDLGKVSIYEDDAAHGGTYHSVDIDAANLEQLSVAGNARFHLTSIAESEALQRVDVTTDGEFLLSGFELDHLEDANLSGGGRVVFYADSTSTQAESVRIDAEELSGDVFPLPPGEDTLNISIGAFDGTARGNAEIIGSRTGQNNLTVSGRDLTYTGGEGNDYLHYRRAGELDDMAGFRIEAPSASVHFADLVGQGELALDGGLVRASGDSLVQTEEFLALTGNMLHPDSTDGEVRIVANGEVELDAFRPSDIEPEDYNSAYFARKTGDSHWSVDEEGRFDGRFDFDGSVTNADDETLDGLLFEDDEGDLFYVLDSDTDPGIEAGADAFRIGEVSEGWADGGSVQSAVEVDGFIDDNDLTLLGVGETTLTEHGELA</sequence>
<dbReference type="Proteomes" id="UP000671845">
    <property type="component" value="Chromosome"/>
</dbReference>
<evidence type="ECO:0000313" key="2">
    <source>
        <dbReference type="Proteomes" id="UP000671845"/>
    </source>
</evidence>
<name>A0ABX7WFF4_9GAMM</name>
<protein>
    <submittedName>
        <fullName evidence="1">Uncharacterized protein</fullName>
    </submittedName>
</protein>
<proteinExistence type="predicted"/>
<dbReference type="RefSeq" id="WP_209478464.1">
    <property type="nucleotide sequence ID" value="NZ_CP053383.1"/>
</dbReference>
<keyword evidence="2" id="KW-1185">Reference proteome</keyword>
<dbReference type="EMBL" id="CP053383">
    <property type="protein sequence ID" value="QTP59138.1"/>
    <property type="molecule type" value="Genomic_DNA"/>
</dbReference>
<reference evidence="1 2" key="1">
    <citation type="journal article" date="2021" name="Front. Microbiol.">
        <title>Aerobic Denitrification and Heterotrophic Sulfur Oxidation in the Genus Halomonas Revealed by Six Novel Species Characterizations and Genome-Based Analysis.</title>
        <authorList>
            <person name="Wang L."/>
            <person name="Shao Z."/>
        </authorList>
    </citation>
    <scope>NUCLEOTIDE SEQUENCE [LARGE SCALE GENOMIC DNA]</scope>
    <source>
        <strain evidence="1 2">MCCC 1A13718</strain>
    </source>
</reference>
<organism evidence="1 2">
    <name type="scientific">Halomonas sulfidivorans</name>
    <dbReference type="NCBI Taxonomy" id="2733488"/>
    <lineage>
        <taxon>Bacteria</taxon>
        <taxon>Pseudomonadati</taxon>
        <taxon>Pseudomonadota</taxon>
        <taxon>Gammaproteobacteria</taxon>
        <taxon>Oceanospirillales</taxon>
        <taxon>Halomonadaceae</taxon>
        <taxon>Halomonas</taxon>
    </lineage>
</organism>
<gene>
    <name evidence="1" type="ORF">HNO53_10680</name>
</gene>